<gene>
    <name evidence="1" type="ORF">LEP1GSC108_0415</name>
</gene>
<dbReference type="AlphaFoldDB" id="M6QFI1"/>
<protein>
    <submittedName>
        <fullName evidence="1">Uncharacterized protein</fullName>
    </submittedName>
</protein>
<dbReference type="EMBL" id="AHNU02000022">
    <property type="protein sequence ID" value="EMN92000.1"/>
    <property type="molecule type" value="Genomic_DNA"/>
</dbReference>
<dbReference type="Proteomes" id="UP000012118">
    <property type="component" value="Unassembled WGS sequence"/>
</dbReference>
<name>M6QFI1_9LEPT</name>
<evidence type="ECO:0000313" key="1">
    <source>
        <dbReference type="EMBL" id="EMN92000.1"/>
    </source>
</evidence>
<proteinExistence type="predicted"/>
<evidence type="ECO:0000313" key="2">
    <source>
        <dbReference type="Proteomes" id="UP000012118"/>
    </source>
</evidence>
<comment type="caution">
    <text evidence="1">The sequence shown here is derived from an EMBL/GenBank/DDBJ whole genome shotgun (WGS) entry which is preliminary data.</text>
</comment>
<accession>M6QFI1</accession>
<sequence length="50" mass="5519">MGAELLKTLLDSNPQTSTSQNPILSIFYNPLFCVDAKQTCVNDCDTSHPF</sequence>
<organism evidence="1 2">
    <name type="scientific">Leptospira weilii str. UI 13098</name>
    <dbReference type="NCBI Taxonomy" id="1088542"/>
    <lineage>
        <taxon>Bacteria</taxon>
        <taxon>Pseudomonadati</taxon>
        <taxon>Spirochaetota</taxon>
        <taxon>Spirochaetia</taxon>
        <taxon>Leptospirales</taxon>
        <taxon>Leptospiraceae</taxon>
        <taxon>Leptospira</taxon>
    </lineage>
</organism>
<reference evidence="1 2" key="1">
    <citation type="submission" date="2013-01" db="EMBL/GenBank/DDBJ databases">
        <authorList>
            <person name="Harkins D.M."/>
            <person name="Durkin A.S."/>
            <person name="Brinkac L.M."/>
            <person name="Haft D.H."/>
            <person name="Selengut J.D."/>
            <person name="Sanka R."/>
            <person name="DePew J."/>
            <person name="Purushe J."/>
            <person name="Chanthongthip A."/>
            <person name="Lattana O."/>
            <person name="Phetsouvanh R."/>
            <person name="Newton P.N."/>
            <person name="Vinetz J.M."/>
            <person name="Sutton G.G."/>
            <person name="Nierman W.C."/>
            <person name="Fouts D.E."/>
        </authorList>
    </citation>
    <scope>NUCLEOTIDE SEQUENCE [LARGE SCALE GENOMIC DNA]</scope>
    <source>
        <strain evidence="1 2">UI 13098</strain>
    </source>
</reference>
<keyword evidence="2" id="KW-1185">Reference proteome</keyword>